<protein>
    <submittedName>
        <fullName evidence="2">Uncharacterized protein</fullName>
    </submittedName>
</protein>
<name>A0A2Z4FKP9_9DELT</name>
<accession>A0A2Z4FKP9</accession>
<dbReference type="Proteomes" id="UP000249799">
    <property type="component" value="Chromosome"/>
</dbReference>
<evidence type="ECO:0000256" key="1">
    <source>
        <dbReference type="ARBA" id="ARBA00022729"/>
    </source>
</evidence>
<evidence type="ECO:0000313" key="3">
    <source>
        <dbReference type="Proteomes" id="UP000249799"/>
    </source>
</evidence>
<keyword evidence="1" id="KW-0732">Signal</keyword>
<dbReference type="KEGG" id="bsed:DN745_08510"/>
<dbReference type="OrthoDB" id="5522956at2"/>
<gene>
    <name evidence="2" type="ORF">DN745_08510</name>
</gene>
<keyword evidence="3" id="KW-1185">Reference proteome</keyword>
<dbReference type="SUPFAM" id="SSF56925">
    <property type="entry name" value="OMPA-like"/>
    <property type="match status" value="1"/>
</dbReference>
<proteinExistence type="predicted"/>
<reference evidence="2 3" key="1">
    <citation type="submission" date="2018-06" db="EMBL/GenBank/DDBJ databases">
        <title>Lujinxingia sediminis gen. nov. sp. nov., a new facultative anaerobic member of the class Deltaproteobacteria, and proposal of Lujinxingaceae fam. nov.</title>
        <authorList>
            <person name="Guo L.-Y."/>
            <person name="Li C.-M."/>
            <person name="Wang S."/>
            <person name="Du Z.-J."/>
        </authorList>
    </citation>
    <scope>NUCLEOTIDE SEQUENCE [LARGE SCALE GENOMIC DNA]</scope>
    <source>
        <strain evidence="2 3">FA350</strain>
    </source>
</reference>
<sequence length="202" mass="21864">MIKHHRLHPLKHRRPAILRALVLLAAMGLAMLLRPAPAQASEGYAQTWGGLMLANSNDSKPGGQWGAGAQFGFAAGITDFWSIVGGVETSYHLATTSDDDPPEDIPGMQVLGLFAGFRYNVDIFKYVPYVGLAIENFPLGPRPPSATTASRIGAKLSVGLDWRVNRDYSFGALVELHSALDAPADFPIYSTVGVNLSYHFRL</sequence>
<dbReference type="InterPro" id="IPR011250">
    <property type="entry name" value="OMP/PagP_B-barrel"/>
</dbReference>
<dbReference type="AlphaFoldDB" id="A0A2Z4FKP9"/>
<organism evidence="2 3">
    <name type="scientific">Bradymonas sediminis</name>
    <dbReference type="NCBI Taxonomy" id="1548548"/>
    <lineage>
        <taxon>Bacteria</taxon>
        <taxon>Deltaproteobacteria</taxon>
        <taxon>Bradymonadales</taxon>
        <taxon>Bradymonadaceae</taxon>
        <taxon>Bradymonas</taxon>
    </lineage>
</organism>
<evidence type="ECO:0000313" key="2">
    <source>
        <dbReference type="EMBL" id="AWV89375.1"/>
    </source>
</evidence>
<dbReference type="InterPro" id="IPR027385">
    <property type="entry name" value="Beta-barrel_OMP"/>
</dbReference>
<dbReference type="Pfam" id="PF13505">
    <property type="entry name" value="OMP_b-brl"/>
    <property type="match status" value="1"/>
</dbReference>
<dbReference type="EMBL" id="CP030032">
    <property type="protein sequence ID" value="AWV89375.1"/>
    <property type="molecule type" value="Genomic_DNA"/>
</dbReference>